<name>A0A6J4EGH8_9CAUD</name>
<evidence type="ECO:0000313" key="2">
    <source>
        <dbReference type="Proteomes" id="UP000505302"/>
    </source>
</evidence>
<dbReference type="RefSeq" id="YP_010672998.1">
    <property type="nucleotide sequence ID" value="NC_070981.1"/>
</dbReference>
<dbReference type="EMBL" id="LC553734">
    <property type="protein sequence ID" value="BCG45014.1"/>
    <property type="molecule type" value="Genomic_DNA"/>
</dbReference>
<dbReference type="GO" id="GO:0006352">
    <property type="term" value="P:DNA-templated transcription initiation"/>
    <property type="evidence" value="ECO:0007669"/>
    <property type="project" value="InterPro"/>
</dbReference>
<dbReference type="Proteomes" id="UP000505302">
    <property type="component" value="Segment"/>
</dbReference>
<dbReference type="SUPFAM" id="SSF88946">
    <property type="entry name" value="Sigma2 domain of RNA polymerase sigma factors"/>
    <property type="match status" value="1"/>
</dbReference>
<dbReference type="InterPro" id="IPR013325">
    <property type="entry name" value="RNA_pol_sigma_r2"/>
</dbReference>
<evidence type="ECO:0000313" key="1">
    <source>
        <dbReference type="EMBL" id="BCG45014.1"/>
    </source>
</evidence>
<accession>A0A6J4EGH8</accession>
<reference evidence="1 2" key="1">
    <citation type="submission" date="2020-06" db="EMBL/GenBank/DDBJ databases">
        <title>Complete Genome Sequence of the phage EK010 isolated from swine sewage.</title>
        <authorList>
            <person name="Shahin K."/>
            <person name="Bao H."/>
            <person name="Soleimani-Delfan A."/>
            <person name="Wang R."/>
        </authorList>
    </citation>
    <scope>NUCLEOTIDE SEQUENCE [LARGE SCALE GENOMIC DNA]</scope>
</reference>
<dbReference type="GeneID" id="77949288"/>
<dbReference type="InterPro" id="IPR009057">
    <property type="entry name" value="Homeodomain-like_sf"/>
</dbReference>
<dbReference type="GO" id="GO:0003700">
    <property type="term" value="F:DNA-binding transcription factor activity"/>
    <property type="evidence" value="ECO:0007669"/>
    <property type="project" value="InterPro"/>
</dbReference>
<protein>
    <submittedName>
        <fullName evidence="1">Putative RNA polymerase ECF sigma factor</fullName>
    </submittedName>
</protein>
<dbReference type="SUPFAM" id="SSF46689">
    <property type="entry name" value="Homeodomain-like"/>
    <property type="match status" value="1"/>
</dbReference>
<dbReference type="Gene3D" id="1.10.1740.10">
    <property type="match status" value="1"/>
</dbReference>
<proteinExistence type="predicted"/>
<sequence>MAKKTTPTRYRIHGIPIKYISNYEEFYRVNWKVVHKFFMYDIRDYHEAEDVAQEVLLNAWRFVFAKQDERVLEDEKDQEHMTYRVKNIIWSIRSNRQTVGDRRIYSIPEADMFRPPEMNSWESPLEIAMDKHDSTGDPFLESRIFFFFQDLSDIMENRKMASMFSMLFLGIPHDHIQQELGISHGTFYRRYAENRDLYEAVVEKHFDKEDLQGMIQ</sequence>
<keyword evidence="2" id="KW-1185">Reference proteome</keyword>
<dbReference type="KEGG" id="vg:77949288"/>
<organism evidence="1 2">
    <name type="scientific">Escherichia phage EK010</name>
    <dbReference type="NCBI Taxonomy" id="2742112"/>
    <lineage>
        <taxon>Viruses</taxon>
        <taxon>Duplodnaviria</taxon>
        <taxon>Heunggongvirae</taxon>
        <taxon>Uroviricota</taxon>
        <taxon>Caudoviricetes</taxon>
        <taxon>Mktvariviridae</taxon>
        <taxon>Gordonclarkvirinae</taxon>
        <taxon>Suseptimavirus</taxon>
        <taxon>Suseptimavirus EK010</taxon>
    </lineage>
</organism>